<evidence type="ECO:0000313" key="4">
    <source>
        <dbReference type="Proteomes" id="UP001519349"/>
    </source>
</evidence>
<feature type="transmembrane region" description="Helical" evidence="2">
    <location>
        <begin position="21"/>
        <end position="39"/>
    </location>
</feature>
<dbReference type="EMBL" id="QFAY01000004">
    <property type="protein sequence ID" value="MBP2620311.1"/>
    <property type="molecule type" value="Genomic_DNA"/>
</dbReference>
<feature type="compositionally biased region" description="Polar residues" evidence="1">
    <location>
        <begin position="324"/>
        <end position="343"/>
    </location>
</feature>
<reference evidence="3 4" key="1">
    <citation type="submission" date="2018-05" db="EMBL/GenBank/DDBJ databases">
        <title>Draft genome sequence of Streptococcus panodentis CCUG 70867T.</title>
        <authorList>
            <person name="Salva-Serra F."/>
            <person name="Mendez V."/>
            <person name="Jaen-Luchoro D."/>
            <person name="Gonzales-Siles L."/>
            <person name="Karlsson R."/>
            <person name="Engstrom-Jakobsson H."/>
            <person name="Busquets A."/>
            <person name="Gomila M."/>
            <person name="Pineiro-Iglesias B."/>
            <person name="Bennasar-Figueras A."/>
            <person name="Seeger M."/>
            <person name="Moore E."/>
        </authorList>
    </citation>
    <scope>NUCLEOTIDE SEQUENCE [LARGE SCALE GENOMIC DNA]</scope>
    <source>
        <strain evidence="3 4">CCUG 70867</strain>
    </source>
</reference>
<proteinExistence type="predicted"/>
<sequence>MKKKENEKKSFLSNLNERDKMLLTVVGGAAVLAGGGFLVSNSYTKMAQLSEEHATITAELDGKNAKISQKKSLAKQLSALNSETLEQAKKYYGTTNQGEFIFLVDKLVKDSGIKFKSVNYSESTELDLKQDEASATSSGSQSSATPAASTTSSSSSDSSSSSSGSSSSSSDTSSSSSDTASSSSSDANTATTTAASTATGTDPYTNTNITQMTADIEFEGTYTQVLKLLELIDGNQQKIVSSELELGGKQSLSDTEEQRNPELTSGKIKLRFYQVKDVERYVTLESNVDKTPIEFANWESPFAIPTWQASSLSVTGNGTGKDTAGSNSTLGAATSTTDSNNNLAPSYLEQLSTQSSQNNGLSAYYNSSTIYRFESPLKLVQSGSSNQYDVTVDNTDFLEGTGSNVVKIPATKSSTLFEMEFAAPYVSLNSQPDYISYSLYLSNKWQGETGLIVKNASGQKIYLHVIRPNSWTGWREVSFNPADIPGFSYPMTIMGYYFETPSGDSPETTMKLDNLAVDNLVVN</sequence>
<dbReference type="Proteomes" id="UP001519349">
    <property type="component" value="Unassembled WGS sequence"/>
</dbReference>
<keyword evidence="4" id="KW-1185">Reference proteome</keyword>
<keyword evidence="2" id="KW-0812">Transmembrane</keyword>
<keyword evidence="2" id="KW-0472">Membrane</keyword>
<feature type="region of interest" description="Disordered" evidence="1">
    <location>
        <begin position="131"/>
        <end position="206"/>
    </location>
</feature>
<evidence type="ECO:0000256" key="1">
    <source>
        <dbReference type="SAM" id="MobiDB-lite"/>
    </source>
</evidence>
<evidence type="ECO:0000313" key="3">
    <source>
        <dbReference type="EMBL" id="MBP2620311.1"/>
    </source>
</evidence>
<dbReference type="RefSeq" id="WP_209550828.1">
    <property type="nucleotide sequence ID" value="NZ_QFAY01000004.1"/>
</dbReference>
<accession>A0ABS5AUQ1</accession>
<comment type="caution">
    <text evidence="3">The sequence shown here is derived from an EMBL/GenBank/DDBJ whole genome shotgun (WGS) entry which is preliminary data.</text>
</comment>
<feature type="region of interest" description="Disordered" evidence="1">
    <location>
        <begin position="318"/>
        <end position="343"/>
    </location>
</feature>
<protein>
    <submittedName>
        <fullName evidence="3">Uncharacterized protein</fullName>
    </submittedName>
</protein>
<gene>
    <name evidence="3" type="ORF">DHL47_02980</name>
</gene>
<keyword evidence="2" id="KW-1133">Transmembrane helix</keyword>
<evidence type="ECO:0000256" key="2">
    <source>
        <dbReference type="SAM" id="Phobius"/>
    </source>
</evidence>
<name>A0ABS5AUQ1_9STRE</name>
<feature type="compositionally biased region" description="Low complexity" evidence="1">
    <location>
        <begin position="133"/>
        <end position="202"/>
    </location>
</feature>
<organism evidence="3 4">
    <name type="scientific">Streptococcus panodentis</name>
    <dbReference type="NCBI Taxonomy" id="1581472"/>
    <lineage>
        <taxon>Bacteria</taxon>
        <taxon>Bacillati</taxon>
        <taxon>Bacillota</taxon>
        <taxon>Bacilli</taxon>
        <taxon>Lactobacillales</taxon>
        <taxon>Streptococcaceae</taxon>
        <taxon>Streptococcus</taxon>
    </lineage>
</organism>